<dbReference type="SUPFAM" id="SSF56784">
    <property type="entry name" value="HAD-like"/>
    <property type="match status" value="1"/>
</dbReference>
<dbReference type="Gene3D" id="1.10.260.80">
    <property type="match status" value="1"/>
</dbReference>
<gene>
    <name evidence="2" type="ORF">FUG_LOCUS179120</name>
    <name evidence="1" type="ORF">MDCFG202_LOCUS126883</name>
</gene>
<sequence>MDFPHLDQKAAPIRFPDCCLALSTKLLQILSDIFSKTTSSEDKPTVLSIGSGSGLLEAFLQDQQNSSDYGYPSFNVEGVEVQQQSGKDAVNKYLPEPAIYTVRGSWDVVSRLQDPDVTSLMFVYPRQPALILEYTKAIARRGLNVQVIVWLGPMADWEVFGSCFDVGHEIGRFAVTEKRQGADAGLDDYEMMALSPMLRRVVSIMTSSSPKRFIPLKKRNHSLPAGTPSLRGVVFDMDGTLCEPQTYMFKEMRDILGINKTTDILEYIETLPKSEQSGALESIRNIERKAMRTQTPQPGLMTLMAYLDTNAIPKAICTRNFDVPVQNLMEKFLEGSRFHPIVTRDFHPPKPDPAGILYIAKDWGLTDEAGEGDASGLIMVGDSIDDMTAGRKAGAATVLLVNDVNRPLAEHAHTDLVINTLDELVAVLDDGFVGREVSSE</sequence>
<dbReference type="PANTHER" id="PTHR43885">
    <property type="entry name" value="HALOACID DEHALOGENASE-LIKE HYDROLASE"/>
    <property type="match status" value="1"/>
</dbReference>
<dbReference type="AlphaFoldDB" id="A0A4E9D8Z7"/>
<protein>
    <recommendedName>
        <fullName evidence="3">HAD superfamily hydrolase</fullName>
    </recommendedName>
</protein>
<dbReference type="PANTHER" id="PTHR43885:SF1">
    <property type="entry name" value="SUPERFAMILY HYDROLASE, PUTATIVE (AFU_ORTHOLOGUE AFUA_4G13290)-RELATED"/>
    <property type="match status" value="1"/>
</dbReference>
<dbReference type="SFLD" id="SFLDS00003">
    <property type="entry name" value="Haloacid_Dehalogenase"/>
    <property type="match status" value="1"/>
</dbReference>
<reference evidence="2" key="1">
    <citation type="submission" date="2019-04" db="EMBL/GenBank/DDBJ databases">
        <authorList>
            <person name="Melise S."/>
            <person name="Noan J."/>
            <person name="Okalmin O."/>
        </authorList>
    </citation>
    <scope>NUCLEOTIDE SEQUENCE</scope>
    <source>
        <strain evidence="2">FN9</strain>
    </source>
</reference>
<proteinExistence type="predicted"/>
<dbReference type="EMBL" id="CAJPIJ010000095">
    <property type="protein sequence ID" value="CAG1973772.1"/>
    <property type="molecule type" value="Genomic_DNA"/>
</dbReference>
<evidence type="ECO:0000313" key="2">
    <source>
        <dbReference type="EMBL" id="VIO55812.1"/>
    </source>
</evidence>
<name>A0A4E9D8Z7_GIBZA</name>
<accession>A0A4E9D8Z7</accession>
<evidence type="ECO:0000313" key="1">
    <source>
        <dbReference type="EMBL" id="CAG1973772.1"/>
    </source>
</evidence>
<dbReference type="Proteomes" id="UP000746612">
    <property type="component" value="Unassembled WGS sequence"/>
</dbReference>
<dbReference type="InterPro" id="IPR023214">
    <property type="entry name" value="HAD_sf"/>
</dbReference>
<dbReference type="NCBIfam" id="TIGR01549">
    <property type="entry name" value="HAD-SF-IA-v1"/>
    <property type="match status" value="1"/>
</dbReference>
<dbReference type="Pfam" id="PF00702">
    <property type="entry name" value="Hydrolase"/>
    <property type="match status" value="1"/>
</dbReference>
<dbReference type="Gene3D" id="3.40.50.1000">
    <property type="entry name" value="HAD superfamily/HAD-like"/>
    <property type="match status" value="1"/>
</dbReference>
<dbReference type="GO" id="GO:0016791">
    <property type="term" value="F:phosphatase activity"/>
    <property type="evidence" value="ECO:0007669"/>
    <property type="project" value="UniProtKB-ARBA"/>
</dbReference>
<evidence type="ECO:0008006" key="3">
    <source>
        <dbReference type="Google" id="ProtNLM"/>
    </source>
</evidence>
<dbReference type="EMBL" id="CAAKMV010000121">
    <property type="protein sequence ID" value="VIO55812.1"/>
    <property type="molecule type" value="Genomic_DNA"/>
</dbReference>
<dbReference type="CDD" id="cd01427">
    <property type="entry name" value="HAD_like"/>
    <property type="match status" value="1"/>
</dbReference>
<dbReference type="SFLD" id="SFLDG01129">
    <property type="entry name" value="C1.5:_HAD__Beta-PGM__Phosphata"/>
    <property type="match status" value="1"/>
</dbReference>
<organism evidence="2">
    <name type="scientific">Gibberella zeae</name>
    <name type="common">Wheat head blight fungus</name>
    <name type="synonym">Fusarium graminearum</name>
    <dbReference type="NCBI Taxonomy" id="5518"/>
    <lineage>
        <taxon>Eukaryota</taxon>
        <taxon>Fungi</taxon>
        <taxon>Dikarya</taxon>
        <taxon>Ascomycota</taxon>
        <taxon>Pezizomycotina</taxon>
        <taxon>Sordariomycetes</taxon>
        <taxon>Hypocreomycetidae</taxon>
        <taxon>Hypocreales</taxon>
        <taxon>Nectriaceae</taxon>
        <taxon>Fusarium</taxon>
    </lineage>
</organism>
<dbReference type="InterPro" id="IPR036412">
    <property type="entry name" value="HAD-like_sf"/>
</dbReference>
<dbReference type="InterPro" id="IPR006439">
    <property type="entry name" value="HAD-SF_hydro_IA"/>
</dbReference>
<reference evidence="1" key="2">
    <citation type="submission" date="2021-03" db="EMBL/GenBank/DDBJ databases">
        <authorList>
            <person name="Alouane T."/>
            <person name="Langin T."/>
            <person name="Bonhomme L."/>
        </authorList>
    </citation>
    <scope>NUCLEOTIDE SEQUENCE</scope>
    <source>
        <strain evidence="1">MDC_Fg202</strain>
    </source>
</reference>